<comment type="caution">
    <text evidence="2">The sequence shown here is derived from an EMBL/GenBank/DDBJ whole genome shotgun (WGS) entry which is preliminary data.</text>
</comment>
<sequence length="117" mass="13880">MTEMNLKFDDLPKAISWMMNKLKELDLKLDGITSQSKEEPEVQWLNLKELCDYLPSHPAEQTVYGWTSCHQIPFHKKGKRIMFLKSEIDTWLHESKIKSPKELETDALRYVQSKRRT</sequence>
<dbReference type="Pfam" id="PF12728">
    <property type="entry name" value="HTH_17"/>
    <property type="match status" value="1"/>
</dbReference>
<reference evidence="2 3" key="1">
    <citation type="submission" date="2018-08" db="EMBL/GenBank/DDBJ databases">
        <title>A genome reference for cultivated species of the human gut microbiota.</title>
        <authorList>
            <person name="Zou Y."/>
            <person name="Xue W."/>
            <person name="Luo G."/>
        </authorList>
    </citation>
    <scope>NUCLEOTIDE SEQUENCE [LARGE SCALE GENOMIC DNA]</scope>
    <source>
        <strain evidence="2 3">TF03-6</strain>
    </source>
</reference>
<evidence type="ECO:0000313" key="3">
    <source>
        <dbReference type="Proteomes" id="UP000261223"/>
    </source>
</evidence>
<proteinExistence type="predicted"/>
<dbReference type="GO" id="GO:0003677">
    <property type="term" value="F:DNA binding"/>
    <property type="evidence" value="ECO:0007669"/>
    <property type="project" value="UniProtKB-KW"/>
</dbReference>
<organism evidence="2 3">
    <name type="scientific">Bacteroides stercoris</name>
    <dbReference type="NCBI Taxonomy" id="46506"/>
    <lineage>
        <taxon>Bacteria</taxon>
        <taxon>Pseudomonadati</taxon>
        <taxon>Bacteroidota</taxon>
        <taxon>Bacteroidia</taxon>
        <taxon>Bacteroidales</taxon>
        <taxon>Bacteroidaceae</taxon>
        <taxon>Bacteroides</taxon>
    </lineage>
</organism>
<dbReference type="EMBL" id="QSSV01000017">
    <property type="protein sequence ID" value="RGM11451.1"/>
    <property type="molecule type" value="Genomic_DNA"/>
</dbReference>
<dbReference type="RefSeq" id="WP_117742157.1">
    <property type="nucleotide sequence ID" value="NZ_QSSV01000017.1"/>
</dbReference>
<dbReference type="InterPro" id="IPR041657">
    <property type="entry name" value="HTH_17"/>
</dbReference>
<accession>A0A3E4ULL9</accession>
<dbReference type="AlphaFoldDB" id="A0A3E4ULL9"/>
<name>A0A3E4ULL9_BACSE</name>
<evidence type="ECO:0000313" key="2">
    <source>
        <dbReference type="EMBL" id="RGM11451.1"/>
    </source>
</evidence>
<evidence type="ECO:0000259" key="1">
    <source>
        <dbReference type="Pfam" id="PF12728"/>
    </source>
</evidence>
<protein>
    <submittedName>
        <fullName evidence="2">DNA-binding protein</fullName>
    </submittedName>
</protein>
<keyword evidence="2" id="KW-0238">DNA-binding</keyword>
<feature type="domain" description="Helix-turn-helix" evidence="1">
    <location>
        <begin position="44"/>
        <end position="94"/>
    </location>
</feature>
<dbReference type="Proteomes" id="UP000261223">
    <property type="component" value="Unassembled WGS sequence"/>
</dbReference>
<gene>
    <name evidence="2" type="ORF">DXC34_13110</name>
</gene>